<comment type="caution">
    <text evidence="1">The sequence shown here is derived from an EMBL/GenBank/DDBJ whole genome shotgun (WGS) entry which is preliminary data.</text>
</comment>
<evidence type="ECO:0000313" key="2">
    <source>
        <dbReference type="Proteomes" id="UP000603865"/>
    </source>
</evidence>
<keyword evidence="2" id="KW-1185">Reference proteome</keyword>
<name>A0A918FKE7_9DEIO</name>
<evidence type="ECO:0000313" key="1">
    <source>
        <dbReference type="EMBL" id="GGR41664.1"/>
    </source>
</evidence>
<accession>A0A918FKE7</accession>
<reference evidence="1" key="2">
    <citation type="submission" date="2020-09" db="EMBL/GenBank/DDBJ databases">
        <authorList>
            <person name="Sun Q."/>
            <person name="Ohkuma M."/>
        </authorList>
    </citation>
    <scope>NUCLEOTIDE SEQUENCE</scope>
    <source>
        <strain evidence="1">JCM 31311</strain>
    </source>
</reference>
<protein>
    <submittedName>
        <fullName evidence="1">Uncharacterized protein</fullName>
    </submittedName>
</protein>
<gene>
    <name evidence="1" type="ORF">GCM10008957_56820</name>
</gene>
<dbReference type="EMBL" id="BMQL01000126">
    <property type="protein sequence ID" value="GGR41664.1"/>
    <property type="molecule type" value="Genomic_DNA"/>
</dbReference>
<reference evidence="1" key="1">
    <citation type="journal article" date="2014" name="Int. J. Syst. Evol. Microbiol.">
        <title>Complete genome sequence of Corynebacterium casei LMG S-19264T (=DSM 44701T), isolated from a smear-ripened cheese.</title>
        <authorList>
            <consortium name="US DOE Joint Genome Institute (JGI-PGF)"/>
            <person name="Walter F."/>
            <person name="Albersmeier A."/>
            <person name="Kalinowski J."/>
            <person name="Ruckert C."/>
        </authorList>
    </citation>
    <scope>NUCLEOTIDE SEQUENCE</scope>
    <source>
        <strain evidence="1">JCM 31311</strain>
    </source>
</reference>
<proteinExistence type="predicted"/>
<organism evidence="1 2">
    <name type="scientific">Deinococcus ruber</name>
    <dbReference type="NCBI Taxonomy" id="1848197"/>
    <lineage>
        <taxon>Bacteria</taxon>
        <taxon>Thermotogati</taxon>
        <taxon>Deinococcota</taxon>
        <taxon>Deinococci</taxon>
        <taxon>Deinococcales</taxon>
        <taxon>Deinococcaceae</taxon>
        <taxon>Deinococcus</taxon>
    </lineage>
</organism>
<sequence length="191" mass="21107">MVRDERSDDWHWGLRRYGLGELMKLWGFLLVLVLSTSVQAEPTITGRSPKNLKGVTLCLDERFVVTSDALADTVKRDFSVSQFSALKTKLTAYRVPILTNCYANGKTVDVFVIFDSAGPIGTNNARSWNINLLVSTAADSIYPDGTDIYSDWDGGVTVNYTVDEEKTYIATKFSAMIDSLAANYATANPLK</sequence>
<dbReference type="Proteomes" id="UP000603865">
    <property type="component" value="Unassembled WGS sequence"/>
</dbReference>
<dbReference type="AlphaFoldDB" id="A0A918FKE7"/>